<dbReference type="CDD" id="cd00067">
    <property type="entry name" value="GAL4"/>
    <property type="match status" value="1"/>
</dbReference>
<dbReference type="Gene3D" id="4.10.240.10">
    <property type="entry name" value="Zn(2)-C6 fungal-type DNA-binding domain"/>
    <property type="match status" value="1"/>
</dbReference>
<dbReference type="InterPro" id="IPR036864">
    <property type="entry name" value="Zn2-C6_fun-type_DNA-bd_sf"/>
</dbReference>
<dbReference type="KEGG" id="pgri:PgNI_10296"/>
<dbReference type="SMART" id="SM00066">
    <property type="entry name" value="GAL4"/>
    <property type="match status" value="1"/>
</dbReference>
<reference evidence="9" key="2">
    <citation type="submission" date="2019-10" db="EMBL/GenBank/DDBJ databases">
        <authorList>
            <consortium name="NCBI Genome Project"/>
        </authorList>
    </citation>
    <scope>NUCLEOTIDE SEQUENCE</scope>
    <source>
        <strain evidence="9">NI907</strain>
    </source>
</reference>
<organism evidence="8 9">
    <name type="scientific">Pyricularia grisea</name>
    <name type="common">Crabgrass-specific blast fungus</name>
    <name type="synonym">Magnaporthe grisea</name>
    <dbReference type="NCBI Taxonomy" id="148305"/>
    <lineage>
        <taxon>Eukaryota</taxon>
        <taxon>Fungi</taxon>
        <taxon>Dikarya</taxon>
        <taxon>Ascomycota</taxon>
        <taxon>Pezizomycotina</taxon>
        <taxon>Sordariomycetes</taxon>
        <taxon>Sordariomycetidae</taxon>
        <taxon>Magnaporthales</taxon>
        <taxon>Pyriculariaceae</taxon>
        <taxon>Pyricularia</taxon>
    </lineage>
</organism>
<dbReference type="GeneID" id="41965177"/>
<dbReference type="GO" id="GO:0000976">
    <property type="term" value="F:transcription cis-regulatory region binding"/>
    <property type="evidence" value="ECO:0007669"/>
    <property type="project" value="TreeGrafter"/>
</dbReference>
<dbReference type="PANTHER" id="PTHR31845">
    <property type="entry name" value="FINGER DOMAIN PROTEIN, PUTATIVE-RELATED"/>
    <property type="match status" value="1"/>
</dbReference>
<evidence type="ECO:0000256" key="6">
    <source>
        <dbReference type="SAM" id="MobiDB-lite"/>
    </source>
</evidence>
<dbReference type="SUPFAM" id="SSF57701">
    <property type="entry name" value="Zn2/Cys6 DNA-binding domain"/>
    <property type="match status" value="1"/>
</dbReference>
<dbReference type="InterPro" id="IPR001138">
    <property type="entry name" value="Zn2Cys6_DnaBD"/>
</dbReference>
<reference evidence="8 9" key="1">
    <citation type="journal article" date="2019" name="Mol. Biol. Evol.">
        <title>Blast fungal genomes show frequent chromosomal changes, gene gains and losses, and effector gene turnover.</title>
        <authorList>
            <person name="Gomez Luciano L.B."/>
            <person name="Jason Tsai I."/>
            <person name="Chuma I."/>
            <person name="Tosa Y."/>
            <person name="Chen Y.H."/>
            <person name="Li J.Y."/>
            <person name="Li M.Y."/>
            <person name="Jade Lu M.Y."/>
            <person name="Nakayashiki H."/>
            <person name="Li W.H."/>
        </authorList>
    </citation>
    <scope>NUCLEOTIDE SEQUENCE [LARGE SCALE GENOMIC DNA]</scope>
    <source>
        <strain evidence="8 9">NI907</strain>
    </source>
</reference>
<feature type="compositionally biased region" description="Low complexity" evidence="6">
    <location>
        <begin position="1"/>
        <end position="25"/>
    </location>
</feature>
<dbReference type="PROSITE" id="PS50048">
    <property type="entry name" value="ZN2_CY6_FUNGAL_2"/>
    <property type="match status" value="1"/>
</dbReference>
<evidence type="ECO:0000313" key="8">
    <source>
        <dbReference type="Proteomes" id="UP000515153"/>
    </source>
</evidence>
<keyword evidence="4" id="KW-0804">Transcription</keyword>
<dbReference type="PROSITE" id="PS00463">
    <property type="entry name" value="ZN2_CY6_FUNGAL_1"/>
    <property type="match status" value="1"/>
</dbReference>
<dbReference type="AlphaFoldDB" id="A0A6P8AZG0"/>
<feature type="region of interest" description="Disordered" evidence="6">
    <location>
        <begin position="569"/>
        <end position="589"/>
    </location>
</feature>
<keyword evidence="2" id="KW-0805">Transcription regulation</keyword>
<evidence type="ECO:0000256" key="5">
    <source>
        <dbReference type="ARBA" id="ARBA00023242"/>
    </source>
</evidence>
<proteinExistence type="predicted"/>
<keyword evidence="5" id="KW-0539">Nucleus</keyword>
<keyword evidence="3" id="KW-0238">DNA-binding</keyword>
<dbReference type="RefSeq" id="XP_030980288.1">
    <property type="nucleotide sequence ID" value="XM_031130269.1"/>
</dbReference>
<comment type="subcellular location">
    <subcellularLocation>
        <location evidence="1">Nucleus</location>
    </subcellularLocation>
</comment>
<evidence type="ECO:0000313" key="9">
    <source>
        <dbReference type="RefSeq" id="XP_030980288.1"/>
    </source>
</evidence>
<dbReference type="GO" id="GO:0008270">
    <property type="term" value="F:zinc ion binding"/>
    <property type="evidence" value="ECO:0007669"/>
    <property type="project" value="InterPro"/>
</dbReference>
<evidence type="ECO:0000256" key="1">
    <source>
        <dbReference type="ARBA" id="ARBA00004123"/>
    </source>
</evidence>
<evidence type="ECO:0000256" key="3">
    <source>
        <dbReference type="ARBA" id="ARBA00023125"/>
    </source>
</evidence>
<sequence length="743" mass="80311">MDTSSNPAAANSSSSSGPAAPDSSPQVGGPRVNNACEACRAAKVKCTASSSQLGICRRCYESKRECVFKTGPRTRRPRQSKLNPAANCPQPPPPGPSKTFTIDVSLPQDDGPLNFNMLRDSHEAIVDRLFPPGSPAAAAAATTAATSSSSTYTFDSSSSPCFTNTTSGSAAATSSPRSSSSISTAKTTAAAAAAASGPLRRPQFNLDSASSLLATFRDDMALFFPVFSVPDGATVPDLARDRPFVLLALLAAASGSRTALRGGGSLYDEEFRKILGLKFVAGGERSVELLVGLLIYSAWYPVHLRPRNKQSQQYIRMAVDMIQDLELDQPEYLEQHQDQPREELLEGIRAYAACCYLVLARAVTYSRPLNLPFTAWTATCCDLLEREALTPGDRILPWLLRHQHLMLEIVTLAKDEEKGLRSSYQAATMMRGLEMQFAEYSSRMPEEVANTSVMRFTTLTTQIQLLTPHLWKSSNMTRSPRVDPFQDSSRMQLALPHLADALSFMGETLVGGRQLTNLCNVDWGRLVLLLIVAFTFSFDMPSCVGWDAALARSHIDLGSLLDRLTDRTQMQGDDKPRAGAQQGGDGVAEEDDMTIVGASRVVFGVVKAKFDKRMAAVQRRQQQQQSSIATGIWSLFGSGSGGGDVHPEIPHDKTTRGCPMFDGSLDNYIPVWDEAFSDQTGSGTSLALGDATGEFVDPFDDIDLNVGMDGGQFQHDLWATMTMGWAESELPGHNQPADSAGIS</sequence>
<evidence type="ECO:0000259" key="7">
    <source>
        <dbReference type="PROSITE" id="PS50048"/>
    </source>
</evidence>
<dbReference type="Proteomes" id="UP000515153">
    <property type="component" value="Chromosome VII"/>
</dbReference>
<protein>
    <recommendedName>
        <fullName evidence="7">Zn(2)-C6 fungal-type domain-containing protein</fullName>
    </recommendedName>
</protein>
<name>A0A6P8AZG0_PYRGI</name>
<keyword evidence="8" id="KW-1185">Reference proteome</keyword>
<reference evidence="9" key="3">
    <citation type="submission" date="2025-08" db="UniProtKB">
        <authorList>
            <consortium name="RefSeq"/>
        </authorList>
    </citation>
    <scope>IDENTIFICATION</scope>
    <source>
        <strain evidence="9">NI907</strain>
    </source>
</reference>
<dbReference type="PANTHER" id="PTHR31845:SF39">
    <property type="entry name" value="TRANSCRIPTION FACTOR PBCR-RELATED"/>
    <property type="match status" value="1"/>
</dbReference>
<feature type="region of interest" description="Disordered" evidence="6">
    <location>
        <begin position="1"/>
        <end position="32"/>
    </location>
</feature>
<evidence type="ECO:0000256" key="4">
    <source>
        <dbReference type="ARBA" id="ARBA00023163"/>
    </source>
</evidence>
<dbReference type="GO" id="GO:0005634">
    <property type="term" value="C:nucleus"/>
    <property type="evidence" value="ECO:0007669"/>
    <property type="project" value="UniProtKB-SubCell"/>
</dbReference>
<feature type="domain" description="Zn(2)-C6 fungal-type" evidence="7">
    <location>
        <begin position="35"/>
        <end position="68"/>
    </location>
</feature>
<feature type="region of interest" description="Disordered" evidence="6">
    <location>
        <begin position="71"/>
        <end position="99"/>
    </location>
</feature>
<accession>A0A6P8AZG0</accession>
<dbReference type="GO" id="GO:0000981">
    <property type="term" value="F:DNA-binding transcription factor activity, RNA polymerase II-specific"/>
    <property type="evidence" value="ECO:0007669"/>
    <property type="project" value="InterPro"/>
</dbReference>
<dbReference type="InterPro" id="IPR051089">
    <property type="entry name" value="prtT"/>
</dbReference>
<evidence type="ECO:0000256" key="2">
    <source>
        <dbReference type="ARBA" id="ARBA00023015"/>
    </source>
</evidence>
<gene>
    <name evidence="9" type="ORF">PgNI_10296</name>
</gene>